<dbReference type="EMBL" id="MN739947">
    <property type="protein sequence ID" value="QHT79327.1"/>
    <property type="molecule type" value="Genomic_DNA"/>
</dbReference>
<evidence type="ECO:0000313" key="2">
    <source>
        <dbReference type="EMBL" id="QHT79327.1"/>
    </source>
</evidence>
<proteinExistence type="predicted"/>
<protein>
    <recommendedName>
        <fullName evidence="1">Major tropism determinant N-terminal domain-containing protein</fullName>
    </recommendedName>
</protein>
<organism evidence="2">
    <name type="scientific">viral metagenome</name>
    <dbReference type="NCBI Taxonomy" id="1070528"/>
    <lineage>
        <taxon>unclassified sequences</taxon>
        <taxon>metagenomes</taxon>
        <taxon>organismal metagenomes</taxon>
    </lineage>
</organism>
<dbReference type="Pfam" id="PF18454">
    <property type="entry name" value="Mtd_N"/>
    <property type="match status" value="1"/>
</dbReference>
<feature type="domain" description="Major tropism determinant N-terminal" evidence="1">
    <location>
        <begin position="11"/>
        <end position="49"/>
    </location>
</feature>
<sequence length="150" mass="16848">MACPPSNVKFQLRRALASQWLSTPSLILQAGEPGYETDTFKLKIGDGMTPWYSLPYIGQTNKILSDEISPIYTSNTTAESAFLTYKIVRVQTVSQLKLPAGTKDLNIRILNLSRQDLTVKDSSNATICIMYSEMVHFIYDGSSWIFYSGY</sequence>
<evidence type="ECO:0000259" key="1">
    <source>
        <dbReference type="Pfam" id="PF18454"/>
    </source>
</evidence>
<reference evidence="2" key="1">
    <citation type="journal article" date="2020" name="Nature">
        <title>Giant virus diversity and host interactions through global metagenomics.</title>
        <authorList>
            <person name="Schulz F."/>
            <person name="Roux S."/>
            <person name="Paez-Espino D."/>
            <person name="Jungbluth S."/>
            <person name="Walsh D.A."/>
            <person name="Denef V.J."/>
            <person name="McMahon K.D."/>
            <person name="Konstantinidis K.T."/>
            <person name="Eloe-Fadrosh E.A."/>
            <person name="Kyrpides N.C."/>
            <person name="Woyke T."/>
        </authorList>
    </citation>
    <scope>NUCLEOTIDE SEQUENCE</scope>
    <source>
        <strain evidence="2">GVMAG-M-3300023179-99</strain>
    </source>
</reference>
<name>A0A6C0HG04_9ZZZZ</name>
<accession>A0A6C0HG04</accession>
<dbReference type="InterPro" id="IPR041352">
    <property type="entry name" value="Mtd_N"/>
</dbReference>
<dbReference type="AlphaFoldDB" id="A0A6C0HG04"/>
<dbReference type="SUPFAM" id="SSF69349">
    <property type="entry name" value="Phage fibre proteins"/>
    <property type="match status" value="1"/>
</dbReference>